<feature type="domain" description="KOW" evidence="7">
    <location>
        <begin position="2"/>
        <end position="29"/>
    </location>
</feature>
<keyword evidence="5" id="KW-0699">rRNA-binding</keyword>
<organism evidence="8 9">
    <name type="scientific">Candidatus Vogelbacteria bacterium CG10_big_fil_rev_8_21_14_0_10_50_13</name>
    <dbReference type="NCBI Taxonomy" id="1975044"/>
    <lineage>
        <taxon>Bacteria</taxon>
        <taxon>Candidatus Vogeliibacteriota</taxon>
    </lineage>
</organism>
<comment type="function">
    <text evidence="5">One of the proteins that surrounds the polypeptide exit tunnel on the outside of the subunit.</text>
</comment>
<dbReference type="InterPro" id="IPR057264">
    <property type="entry name" value="Ribosomal_uL24_C"/>
</dbReference>
<keyword evidence="5" id="KW-0694">RNA-binding</keyword>
<evidence type="ECO:0000256" key="2">
    <source>
        <dbReference type="ARBA" id="ARBA00022980"/>
    </source>
</evidence>
<dbReference type="CDD" id="cd06089">
    <property type="entry name" value="KOW_RPL26"/>
    <property type="match status" value="1"/>
</dbReference>
<evidence type="ECO:0000256" key="3">
    <source>
        <dbReference type="ARBA" id="ARBA00023274"/>
    </source>
</evidence>
<dbReference type="GO" id="GO:0003735">
    <property type="term" value="F:structural constituent of ribosome"/>
    <property type="evidence" value="ECO:0007669"/>
    <property type="project" value="InterPro"/>
</dbReference>
<dbReference type="Proteomes" id="UP000230906">
    <property type="component" value="Unassembled WGS sequence"/>
</dbReference>
<comment type="subunit">
    <text evidence="5">Part of the 50S ribosomal subunit.</text>
</comment>
<gene>
    <name evidence="5" type="primary">rplX</name>
    <name evidence="8" type="ORF">COV09_00895</name>
</gene>
<evidence type="ECO:0000256" key="1">
    <source>
        <dbReference type="ARBA" id="ARBA00010618"/>
    </source>
</evidence>
<evidence type="ECO:0000313" key="8">
    <source>
        <dbReference type="EMBL" id="PIR45555.1"/>
    </source>
</evidence>
<evidence type="ECO:0000256" key="6">
    <source>
        <dbReference type="RuleBase" id="RU003477"/>
    </source>
</evidence>
<dbReference type="GO" id="GO:0006412">
    <property type="term" value="P:translation"/>
    <property type="evidence" value="ECO:0007669"/>
    <property type="project" value="UniProtKB-UniRule"/>
</dbReference>
<dbReference type="GO" id="GO:0005840">
    <property type="term" value="C:ribosome"/>
    <property type="evidence" value="ECO:0007669"/>
    <property type="project" value="UniProtKB-KW"/>
</dbReference>
<dbReference type="PANTHER" id="PTHR12903">
    <property type="entry name" value="MITOCHONDRIAL RIBOSOMAL PROTEIN L24"/>
    <property type="match status" value="1"/>
</dbReference>
<comment type="function">
    <text evidence="5">One of two assembly initiator proteins, it binds directly to the 5'-end of the 23S rRNA, where it nucleates assembly of the 50S subunit.</text>
</comment>
<sequence>MKIKKGDKVGVIAGKDRGQSGKVLRVFREENRVIVEGLNLRSRRIKPRRSGEKGQTVSKPNPIDVSNVMIWCDKCNRGVRLGTKVTATKKERICRRCGKAV</sequence>
<evidence type="ECO:0000259" key="7">
    <source>
        <dbReference type="SMART" id="SM00739"/>
    </source>
</evidence>
<comment type="similarity">
    <text evidence="1 5 6">Belongs to the universal ribosomal protein uL24 family.</text>
</comment>
<evidence type="ECO:0000313" key="9">
    <source>
        <dbReference type="Proteomes" id="UP000230906"/>
    </source>
</evidence>
<proteinExistence type="inferred from homology"/>
<dbReference type="Gene3D" id="2.30.30.30">
    <property type="match status" value="1"/>
</dbReference>
<dbReference type="InterPro" id="IPR005824">
    <property type="entry name" value="KOW"/>
</dbReference>
<name>A0A2H0RIE6_9BACT</name>
<dbReference type="InterPro" id="IPR014722">
    <property type="entry name" value="Rib_uL2_dom2"/>
</dbReference>
<dbReference type="GO" id="GO:0019843">
    <property type="term" value="F:rRNA binding"/>
    <property type="evidence" value="ECO:0007669"/>
    <property type="project" value="UniProtKB-UniRule"/>
</dbReference>
<evidence type="ECO:0000256" key="5">
    <source>
        <dbReference type="HAMAP-Rule" id="MF_01326"/>
    </source>
</evidence>
<dbReference type="InterPro" id="IPR005825">
    <property type="entry name" value="Ribosomal_uL24_CS"/>
</dbReference>
<protein>
    <recommendedName>
        <fullName evidence="4 5">Large ribosomal subunit protein uL24</fullName>
    </recommendedName>
</protein>
<dbReference type="Pfam" id="PF17136">
    <property type="entry name" value="ribosomal_L24"/>
    <property type="match status" value="1"/>
</dbReference>
<keyword evidence="3 5" id="KW-0687">Ribonucleoprotein</keyword>
<dbReference type="NCBIfam" id="TIGR01079">
    <property type="entry name" value="rplX_bact"/>
    <property type="match status" value="1"/>
</dbReference>
<dbReference type="SUPFAM" id="SSF50104">
    <property type="entry name" value="Translation proteins SH3-like domain"/>
    <property type="match status" value="1"/>
</dbReference>
<dbReference type="InterPro" id="IPR003256">
    <property type="entry name" value="Ribosomal_uL24"/>
</dbReference>
<evidence type="ECO:0000256" key="4">
    <source>
        <dbReference type="ARBA" id="ARBA00035206"/>
    </source>
</evidence>
<dbReference type="AlphaFoldDB" id="A0A2H0RIE6"/>
<comment type="caution">
    <text evidence="8">The sequence shown here is derived from an EMBL/GenBank/DDBJ whole genome shotgun (WGS) entry which is preliminary data.</text>
</comment>
<dbReference type="InterPro" id="IPR008991">
    <property type="entry name" value="Translation_prot_SH3-like_sf"/>
</dbReference>
<dbReference type="EMBL" id="PCYJ01000015">
    <property type="protein sequence ID" value="PIR45555.1"/>
    <property type="molecule type" value="Genomic_DNA"/>
</dbReference>
<accession>A0A2H0RIE6</accession>
<dbReference type="HAMAP" id="MF_01326_B">
    <property type="entry name" value="Ribosomal_uL24_B"/>
    <property type="match status" value="1"/>
</dbReference>
<dbReference type="PROSITE" id="PS01108">
    <property type="entry name" value="RIBOSOMAL_L24"/>
    <property type="match status" value="1"/>
</dbReference>
<reference evidence="8 9" key="1">
    <citation type="submission" date="2017-09" db="EMBL/GenBank/DDBJ databases">
        <title>Depth-based differentiation of microbial function through sediment-hosted aquifers and enrichment of novel symbionts in the deep terrestrial subsurface.</title>
        <authorList>
            <person name="Probst A.J."/>
            <person name="Ladd B."/>
            <person name="Jarett J.K."/>
            <person name="Geller-Mcgrath D.E."/>
            <person name="Sieber C.M."/>
            <person name="Emerson J.B."/>
            <person name="Anantharaman K."/>
            <person name="Thomas B.C."/>
            <person name="Malmstrom R."/>
            <person name="Stieglmeier M."/>
            <person name="Klingl A."/>
            <person name="Woyke T."/>
            <person name="Ryan C.M."/>
            <person name="Banfield J.F."/>
        </authorList>
    </citation>
    <scope>NUCLEOTIDE SEQUENCE [LARGE SCALE GENOMIC DNA]</scope>
    <source>
        <strain evidence="8">CG10_big_fil_rev_8_21_14_0_10_50_13</strain>
    </source>
</reference>
<keyword evidence="2 5" id="KW-0689">Ribosomal protein</keyword>
<dbReference type="SMART" id="SM00739">
    <property type="entry name" value="KOW"/>
    <property type="match status" value="1"/>
</dbReference>
<dbReference type="Pfam" id="PF00467">
    <property type="entry name" value="KOW"/>
    <property type="match status" value="1"/>
</dbReference>
<dbReference type="GO" id="GO:1990904">
    <property type="term" value="C:ribonucleoprotein complex"/>
    <property type="evidence" value="ECO:0007669"/>
    <property type="project" value="UniProtKB-KW"/>
</dbReference>
<dbReference type="InterPro" id="IPR041988">
    <property type="entry name" value="Ribosomal_uL24_KOW"/>
</dbReference>